<dbReference type="AlphaFoldDB" id="A0A6V8MIN2"/>
<accession>A0A6V8MIN2</accession>
<reference evidence="3" key="1">
    <citation type="submission" date="2020-06" db="EMBL/GenBank/DDBJ databases">
        <title>Draft genomic sequence of Geomonas sp. Red330.</title>
        <authorList>
            <person name="Itoh H."/>
            <person name="Zhenxing X."/>
            <person name="Ushijima N."/>
            <person name="Masuda Y."/>
            <person name="Shiratori Y."/>
            <person name="Senoo K."/>
        </authorList>
    </citation>
    <scope>NUCLEOTIDE SEQUENCE [LARGE SCALE GENOMIC DNA]</scope>
    <source>
        <strain evidence="3">Red330</strain>
    </source>
</reference>
<dbReference type="EMBL" id="BLXX01000005">
    <property type="protein sequence ID" value="GFO59797.1"/>
    <property type="molecule type" value="Genomic_DNA"/>
</dbReference>
<evidence type="ECO:0000256" key="1">
    <source>
        <dbReference type="SAM" id="MobiDB-lite"/>
    </source>
</evidence>
<feature type="region of interest" description="Disordered" evidence="1">
    <location>
        <begin position="48"/>
        <end position="67"/>
    </location>
</feature>
<name>A0A6V8MIN2_9BACT</name>
<comment type="caution">
    <text evidence="2">The sequence shown here is derived from an EMBL/GenBank/DDBJ whole genome shotgun (WGS) entry which is preliminary data.</text>
</comment>
<dbReference type="Proteomes" id="UP000556026">
    <property type="component" value="Unassembled WGS sequence"/>
</dbReference>
<gene>
    <name evidence="2" type="ORF">GMST_21220</name>
</gene>
<organism evidence="2 3">
    <name type="scientific">Geomonas silvestris</name>
    <dbReference type="NCBI Taxonomy" id="2740184"/>
    <lineage>
        <taxon>Bacteria</taxon>
        <taxon>Pseudomonadati</taxon>
        <taxon>Thermodesulfobacteriota</taxon>
        <taxon>Desulfuromonadia</taxon>
        <taxon>Geobacterales</taxon>
        <taxon>Geobacteraceae</taxon>
        <taxon>Geomonas</taxon>
    </lineage>
</organism>
<proteinExistence type="predicted"/>
<dbReference type="RefSeq" id="WP_183354619.1">
    <property type="nucleotide sequence ID" value="NZ_BLXX01000005.1"/>
</dbReference>
<evidence type="ECO:0000313" key="2">
    <source>
        <dbReference type="EMBL" id="GFO59797.1"/>
    </source>
</evidence>
<keyword evidence="3" id="KW-1185">Reference proteome</keyword>
<protein>
    <submittedName>
        <fullName evidence="2">Uncharacterized protein</fullName>
    </submittedName>
</protein>
<sequence length="67" mass="7537">MKQPPETNSLCLSCRRTCKQASAVLIAACPRYYQGPKVKRVDWKQMALPMESSESAAPKPDKPTKER</sequence>
<evidence type="ECO:0000313" key="3">
    <source>
        <dbReference type="Proteomes" id="UP000556026"/>
    </source>
</evidence>